<sequence>MQQLDIQLNKSLTNLYEIEEKAKQTDQWLINQERRLTALSTGPPTQSCDTVDSISEQLKSHQQWVDECKVCR</sequence>
<dbReference type="Proteomes" id="UP000269396">
    <property type="component" value="Unassembled WGS sequence"/>
</dbReference>
<organism evidence="1 2">
    <name type="scientific">Schistosoma mattheei</name>
    <dbReference type="NCBI Taxonomy" id="31246"/>
    <lineage>
        <taxon>Eukaryota</taxon>
        <taxon>Metazoa</taxon>
        <taxon>Spiralia</taxon>
        <taxon>Lophotrochozoa</taxon>
        <taxon>Platyhelminthes</taxon>
        <taxon>Trematoda</taxon>
        <taxon>Digenea</taxon>
        <taxon>Strigeidida</taxon>
        <taxon>Schistosomatoidea</taxon>
        <taxon>Schistosomatidae</taxon>
        <taxon>Schistosoma</taxon>
    </lineage>
</organism>
<dbReference type="STRING" id="31246.A0A183Q4Y7"/>
<dbReference type="AlphaFoldDB" id="A0A183Q4Y7"/>
<accession>A0A183Q4Y7</accession>
<proteinExistence type="predicted"/>
<evidence type="ECO:0000313" key="2">
    <source>
        <dbReference type="Proteomes" id="UP000269396"/>
    </source>
</evidence>
<evidence type="ECO:0000313" key="1">
    <source>
        <dbReference type="EMBL" id="VDP85411.1"/>
    </source>
</evidence>
<reference evidence="1 2" key="1">
    <citation type="submission" date="2018-11" db="EMBL/GenBank/DDBJ databases">
        <authorList>
            <consortium name="Pathogen Informatics"/>
        </authorList>
    </citation>
    <scope>NUCLEOTIDE SEQUENCE [LARGE SCALE GENOMIC DNA]</scope>
    <source>
        <strain>Denwood</strain>
        <strain evidence="2">Zambia</strain>
    </source>
</reference>
<dbReference type="EMBL" id="UZAL01048080">
    <property type="protein sequence ID" value="VDP85411.1"/>
    <property type="molecule type" value="Genomic_DNA"/>
</dbReference>
<keyword evidence="2" id="KW-1185">Reference proteome</keyword>
<gene>
    <name evidence="1" type="ORF">SMTD_LOCUS21673</name>
</gene>
<protein>
    <submittedName>
        <fullName evidence="1">Uncharacterized protein</fullName>
    </submittedName>
</protein>
<name>A0A183Q4Y7_9TREM</name>